<proteinExistence type="predicted"/>
<evidence type="ECO:0000313" key="2">
    <source>
        <dbReference type="Proteomes" id="UP001230328"/>
    </source>
</evidence>
<gene>
    <name evidence="1" type="ORF">QF035_010494</name>
</gene>
<name>A0ABU0TAS9_9ACTN</name>
<evidence type="ECO:0000313" key="1">
    <source>
        <dbReference type="EMBL" id="MDQ1032912.1"/>
    </source>
</evidence>
<dbReference type="EMBL" id="JAUSZI010000002">
    <property type="protein sequence ID" value="MDQ1032912.1"/>
    <property type="molecule type" value="Genomic_DNA"/>
</dbReference>
<organism evidence="1 2">
    <name type="scientific">Streptomyces umbrinus</name>
    <dbReference type="NCBI Taxonomy" id="67370"/>
    <lineage>
        <taxon>Bacteria</taxon>
        <taxon>Bacillati</taxon>
        <taxon>Actinomycetota</taxon>
        <taxon>Actinomycetes</taxon>
        <taxon>Kitasatosporales</taxon>
        <taxon>Streptomycetaceae</taxon>
        <taxon>Streptomyces</taxon>
        <taxon>Streptomyces phaeochromogenes group</taxon>
    </lineage>
</organism>
<protein>
    <submittedName>
        <fullName evidence="1">Uncharacterized protein</fullName>
    </submittedName>
</protein>
<dbReference type="RefSeq" id="WP_307529965.1">
    <property type="nucleotide sequence ID" value="NZ_JAUSZI010000002.1"/>
</dbReference>
<dbReference type="Proteomes" id="UP001230328">
    <property type="component" value="Unassembled WGS sequence"/>
</dbReference>
<keyword evidence="2" id="KW-1185">Reference proteome</keyword>
<comment type="caution">
    <text evidence="1">The sequence shown here is derived from an EMBL/GenBank/DDBJ whole genome shotgun (WGS) entry which is preliminary data.</text>
</comment>
<reference evidence="1 2" key="1">
    <citation type="submission" date="2023-07" db="EMBL/GenBank/DDBJ databases">
        <title>Comparative genomics of wheat-associated soil bacteria to identify genetic determinants of phenazine resistance.</title>
        <authorList>
            <person name="Mouncey N."/>
        </authorList>
    </citation>
    <scope>NUCLEOTIDE SEQUENCE [LARGE SCALE GENOMIC DNA]</scope>
    <source>
        <strain evidence="1 2">V2I4</strain>
    </source>
</reference>
<sequence length="45" mass="4766">MDSEVQRNGPGAARLYLTDGAEELYSDSASKLSDGIGRIFDAMTG</sequence>
<accession>A0ABU0TAS9</accession>